<dbReference type="Proteomes" id="UP001501116">
    <property type="component" value="Unassembled WGS sequence"/>
</dbReference>
<protein>
    <recommendedName>
        <fullName evidence="1">DUF4232 domain-containing protein</fullName>
    </recommendedName>
</protein>
<proteinExistence type="predicted"/>
<dbReference type="InterPro" id="IPR025326">
    <property type="entry name" value="DUF4232"/>
</dbReference>
<accession>A0ABN2SCM7</accession>
<sequence>MPLSGKSTTDTGRPIMSKKNAGFAVAAVLGAALTTVSLSTGAASAMPSEGCDASQLTTTIVPGSPGAGQRYAEIQFTAKDGQYCQLKGSVPVTLDGAPGITIEPEAGQPDQVVHLRPGTSAHQSLHWSAIEARGDQATPSGVTVHTPGTQAQTVTLPWQFGELDASAEAHTLNVGTVQEGPADAA</sequence>
<reference evidence="2 3" key="1">
    <citation type="journal article" date="2019" name="Int. J. Syst. Evol. Microbiol.">
        <title>The Global Catalogue of Microorganisms (GCM) 10K type strain sequencing project: providing services to taxonomists for standard genome sequencing and annotation.</title>
        <authorList>
            <consortium name="The Broad Institute Genomics Platform"/>
            <consortium name="The Broad Institute Genome Sequencing Center for Infectious Disease"/>
            <person name="Wu L."/>
            <person name="Ma J."/>
        </authorList>
    </citation>
    <scope>NUCLEOTIDE SEQUENCE [LARGE SCALE GENOMIC DNA]</scope>
    <source>
        <strain evidence="2 3">JCM 14545</strain>
    </source>
</reference>
<gene>
    <name evidence="2" type="ORF">GCM10009754_71760</name>
</gene>
<evidence type="ECO:0000313" key="2">
    <source>
        <dbReference type="EMBL" id="GAA1984131.1"/>
    </source>
</evidence>
<evidence type="ECO:0000259" key="1">
    <source>
        <dbReference type="Pfam" id="PF14016"/>
    </source>
</evidence>
<comment type="caution">
    <text evidence="2">The sequence shown here is derived from an EMBL/GenBank/DDBJ whole genome shotgun (WGS) entry which is preliminary data.</text>
</comment>
<name>A0ABN2SCM7_9PSEU</name>
<feature type="domain" description="DUF4232" evidence="1">
    <location>
        <begin position="51"/>
        <end position="178"/>
    </location>
</feature>
<dbReference type="EMBL" id="BAAANN010000039">
    <property type="protein sequence ID" value="GAA1984131.1"/>
    <property type="molecule type" value="Genomic_DNA"/>
</dbReference>
<organism evidence="2 3">
    <name type="scientific">Amycolatopsis minnesotensis</name>
    <dbReference type="NCBI Taxonomy" id="337894"/>
    <lineage>
        <taxon>Bacteria</taxon>
        <taxon>Bacillati</taxon>
        <taxon>Actinomycetota</taxon>
        <taxon>Actinomycetes</taxon>
        <taxon>Pseudonocardiales</taxon>
        <taxon>Pseudonocardiaceae</taxon>
        <taxon>Amycolatopsis</taxon>
    </lineage>
</organism>
<evidence type="ECO:0000313" key="3">
    <source>
        <dbReference type="Proteomes" id="UP001501116"/>
    </source>
</evidence>
<dbReference type="Pfam" id="PF14016">
    <property type="entry name" value="DUF4232"/>
    <property type="match status" value="1"/>
</dbReference>
<keyword evidence="3" id="KW-1185">Reference proteome</keyword>